<dbReference type="PANTHER" id="PTHR33112:SF16">
    <property type="entry name" value="HETEROKARYON INCOMPATIBILITY DOMAIN-CONTAINING PROTEIN"/>
    <property type="match status" value="1"/>
</dbReference>
<protein>
    <recommendedName>
        <fullName evidence="2">Heterokaryon incompatibility domain-containing protein</fullName>
    </recommendedName>
</protein>
<name>A0A8H5LEU3_GIBSU</name>
<dbReference type="RefSeq" id="XP_036533473.1">
    <property type="nucleotide sequence ID" value="XM_036675659.1"/>
</dbReference>
<evidence type="ECO:0000313" key="3">
    <source>
        <dbReference type="EMBL" id="KAF5589818.1"/>
    </source>
</evidence>
<dbReference type="Proteomes" id="UP000547976">
    <property type="component" value="Unassembled WGS sequence"/>
</dbReference>
<dbReference type="InterPro" id="IPR011333">
    <property type="entry name" value="SKP1/BTB/POZ_sf"/>
</dbReference>
<feature type="compositionally biased region" description="Pro residues" evidence="1">
    <location>
        <begin position="805"/>
        <end position="815"/>
    </location>
</feature>
<dbReference type="InterPro" id="IPR010730">
    <property type="entry name" value="HET"/>
</dbReference>
<accession>A0A8H5LEU3</accession>
<dbReference type="Pfam" id="PF06985">
    <property type="entry name" value="HET"/>
    <property type="match status" value="1"/>
</dbReference>
<dbReference type="OrthoDB" id="2958217at2759"/>
<reference evidence="3 4" key="1">
    <citation type="submission" date="2020-05" db="EMBL/GenBank/DDBJ databases">
        <title>Identification and distribution of gene clusters putatively required for synthesis of sphingolipid metabolism inhibitors in phylogenetically diverse species of the filamentous fungus Fusarium.</title>
        <authorList>
            <person name="Kim H.-S."/>
            <person name="Busman M."/>
            <person name="Brown D.W."/>
            <person name="Divon H."/>
            <person name="Uhlig S."/>
            <person name="Proctor R.H."/>
        </authorList>
    </citation>
    <scope>NUCLEOTIDE SEQUENCE [LARGE SCALE GENOMIC DNA]</scope>
    <source>
        <strain evidence="3 4">NRRL 66333</strain>
    </source>
</reference>
<evidence type="ECO:0000259" key="2">
    <source>
        <dbReference type="Pfam" id="PF06985"/>
    </source>
</evidence>
<dbReference type="PANTHER" id="PTHR33112">
    <property type="entry name" value="DOMAIN PROTEIN, PUTATIVE-RELATED"/>
    <property type="match status" value="1"/>
</dbReference>
<dbReference type="GeneID" id="59310377"/>
<keyword evidence="4" id="KW-1185">Reference proteome</keyword>
<dbReference type="Gene3D" id="3.30.710.10">
    <property type="entry name" value="Potassium Channel Kv1.1, Chain A"/>
    <property type="match status" value="1"/>
</dbReference>
<dbReference type="AlphaFoldDB" id="A0A8H5LEU3"/>
<feature type="domain" description="Heterokaryon incompatibility" evidence="2">
    <location>
        <begin position="193"/>
        <end position="343"/>
    </location>
</feature>
<gene>
    <name evidence="3" type="ORF">FSUBG_11020</name>
</gene>
<evidence type="ECO:0000313" key="4">
    <source>
        <dbReference type="Proteomes" id="UP000547976"/>
    </source>
</evidence>
<comment type="caution">
    <text evidence="3">The sequence shown here is derived from an EMBL/GenBank/DDBJ whole genome shotgun (WGS) entry which is preliminary data.</text>
</comment>
<proteinExistence type="predicted"/>
<evidence type="ECO:0000256" key="1">
    <source>
        <dbReference type="SAM" id="MobiDB-lite"/>
    </source>
</evidence>
<dbReference type="EMBL" id="JAAOAV010000200">
    <property type="protein sequence ID" value="KAF5589818.1"/>
    <property type="molecule type" value="Genomic_DNA"/>
</dbReference>
<feature type="region of interest" description="Disordered" evidence="1">
    <location>
        <begin position="796"/>
        <end position="825"/>
    </location>
</feature>
<feature type="compositionally biased region" description="Low complexity" evidence="1">
    <location>
        <begin position="615"/>
        <end position="628"/>
    </location>
</feature>
<sequence>MRTYLKNCHVSLTSTTLDAILPRDIIAEERGQEHEVELLNGTGYYSFTSGRHACDSCMFISQVLNLWRFRNYREVREGRVSLHYVFRFDGTNGYALKALRNDTGGDNFLIDCPITAATDLDIGTPLKLQPPLSHITEETLSWMKSKLESCVLHNHFNPDKTFIPDRLIDVRGDQLSLVLTKHFQPRDADSHRYTALTYCWGPEPHASKQLKTTSVNIHQHLQHIPEFSLPQVIKDAVAVTRTLCIPFLWVDALCILQDETSDWDKQCVVMERIYGNAHLTLAAASSDNCEEGFIKKKDRIVLPFRRTPHDIQVFGIYSPRYEEETGREISPSAWFQRGWTFQERLASTRILVFANENIHFICKFFGESMGRERFTPLGLYDMLDRVAIDSGSTTAIYQEWNEIIEQICSKTHELTRKTDFLPSIAGIASLLSKRLGNDYIAGSRRPVPTYHGLLRELESPSPYIAPSWSWASRHEKLIFGLYLPELTGCQPEFDSLETDVTLRGESVFGEVENATLVVTSKLYNGSPRITYRWALDKNGHSRNTVRFDRRYLADIKPDFSPESAFESSKPLTLVEPISFLLISTIQRETYAGDFSSGYSDSSEALSDEEADAGFTSESSSASTASAESGGDLEKKAMSIRVAYGLLIHPTGNPNEYYRVGTFFSSPEYGGGLSVFDDVEITTQKYYQDTIITPQPPCFFVGQYSFSPFENETLKNEGNKMAHQAPGSEPASTQQDLPKTPPSKRPSQYVFDSNGDTRIILSTYMAQIVKWEADKIWIEQEKPTKAYCKGKRWEKKKEERIKLSPPTTPPPAPEESPPTTSTSLEGATNRTAIDWEFSDCDDTDAGCVDPGTNQDSTSIQTQDWDYGETCIPHLEIQFRILVSGKHLELASPVFKTMVTGPFAEGRADASGFHLITASDWDPEAFKIILTIMHGYNRDVPRSLSLEMLVKVAMIVNYYDCLESVELYTDVWLEGLSQKLIEAPDFPIPDSVLKEIDIARQSALAEIFSGIYELLDRLQEEQECSFECSSMLLGILTKELSKHGILYPRNGPPFDGFSIEGSKEMIKRLKKPKWSGSWDHRHSWHSCYVQNKLSISLAKVESALPVFDLQDFQATKNHTRG</sequence>
<feature type="region of interest" description="Disordered" evidence="1">
    <location>
        <begin position="596"/>
        <end position="629"/>
    </location>
</feature>
<organism evidence="3 4">
    <name type="scientific">Gibberella subglutinans</name>
    <name type="common">Fusarium subglutinans</name>
    <dbReference type="NCBI Taxonomy" id="42677"/>
    <lineage>
        <taxon>Eukaryota</taxon>
        <taxon>Fungi</taxon>
        <taxon>Dikarya</taxon>
        <taxon>Ascomycota</taxon>
        <taxon>Pezizomycotina</taxon>
        <taxon>Sordariomycetes</taxon>
        <taxon>Hypocreomycetidae</taxon>
        <taxon>Hypocreales</taxon>
        <taxon>Nectriaceae</taxon>
        <taxon>Fusarium</taxon>
        <taxon>Fusarium fujikuroi species complex</taxon>
    </lineage>
</organism>
<feature type="region of interest" description="Disordered" evidence="1">
    <location>
        <begin position="718"/>
        <end position="750"/>
    </location>
</feature>